<evidence type="ECO:0000313" key="2">
    <source>
        <dbReference type="Proteomes" id="UP000184310"/>
    </source>
</evidence>
<dbReference type="AlphaFoldDB" id="A0A1M6E9L3"/>
<sequence length="134" mass="15432">MKKKFGIVVVIIFIVLVIGGVTAYSYMNKGQMCSQGGRHEVSKREQITFNANDNFKNQKFKVTIDNSETEDEVAYVLRNPKGKIILEGKVKPKEKLEIPEKVYEGKKGIWKLDIDKEQNEDLTRVDYDFKADNK</sequence>
<organism evidence="1 2">
    <name type="scientific">Clostridium cavendishii DSM 21758</name>
    <dbReference type="NCBI Taxonomy" id="1121302"/>
    <lineage>
        <taxon>Bacteria</taxon>
        <taxon>Bacillati</taxon>
        <taxon>Bacillota</taxon>
        <taxon>Clostridia</taxon>
        <taxon>Eubacteriales</taxon>
        <taxon>Clostridiaceae</taxon>
        <taxon>Clostridium</taxon>
    </lineage>
</organism>
<keyword evidence="2" id="KW-1185">Reference proteome</keyword>
<protein>
    <submittedName>
        <fullName evidence="1">Uncharacterized protein</fullName>
    </submittedName>
</protein>
<reference evidence="1 2" key="1">
    <citation type="submission" date="2016-11" db="EMBL/GenBank/DDBJ databases">
        <authorList>
            <person name="Jaros S."/>
            <person name="Januszkiewicz K."/>
            <person name="Wedrychowicz H."/>
        </authorList>
    </citation>
    <scope>NUCLEOTIDE SEQUENCE [LARGE SCALE GENOMIC DNA]</scope>
    <source>
        <strain evidence="1 2">DSM 21758</strain>
    </source>
</reference>
<proteinExistence type="predicted"/>
<evidence type="ECO:0000313" key="1">
    <source>
        <dbReference type="EMBL" id="SHI82059.1"/>
    </source>
</evidence>
<dbReference type="Proteomes" id="UP000184310">
    <property type="component" value="Unassembled WGS sequence"/>
</dbReference>
<name>A0A1M6E9L3_9CLOT</name>
<gene>
    <name evidence="1" type="ORF">SAMN02745163_00794</name>
</gene>
<dbReference type="STRING" id="1121302.SAMN02745163_00794"/>
<dbReference type="EMBL" id="FQZB01000005">
    <property type="protein sequence ID" value="SHI82059.1"/>
    <property type="molecule type" value="Genomic_DNA"/>
</dbReference>
<accession>A0A1M6E9L3</accession>
<dbReference type="RefSeq" id="WP_072985384.1">
    <property type="nucleotide sequence ID" value="NZ_FQZB01000005.1"/>
</dbReference>